<dbReference type="VEuPathDB" id="FungiDB:I7I53_09681"/>
<dbReference type="HOGENOM" id="CLU_2037430_0_0_1"/>
<dbReference type="OMA" id="ERSIMLI"/>
<dbReference type="EMBL" id="DS990637">
    <property type="protein sequence ID" value="EGC43167.1"/>
    <property type="molecule type" value="Genomic_DNA"/>
</dbReference>
<proteinExistence type="predicted"/>
<protein>
    <submittedName>
        <fullName evidence="2">Uncharacterized protein</fullName>
    </submittedName>
</protein>
<feature type="region of interest" description="Disordered" evidence="1">
    <location>
        <begin position="100"/>
        <end position="121"/>
    </location>
</feature>
<dbReference type="Proteomes" id="UP000008142">
    <property type="component" value="Unassembled WGS sequence"/>
</dbReference>
<evidence type="ECO:0000313" key="3">
    <source>
        <dbReference type="Proteomes" id="UP000008142"/>
    </source>
</evidence>
<name>F0UC67_AJEC8</name>
<accession>F0UC67</accession>
<gene>
    <name evidence="2" type="ORF">HCEG_02382</name>
</gene>
<sequence>MDFVEGDTIGEAVAFVNDYLFFSWGAARNVIVFKFTVSMSLRNWSKLRMRAIAGRRRKQVGRSPFKQSGCFTEGIDGGAEPERSIMLIPYMTIMVFRDQRSADSGPHSSSHRSVKGNSKGS</sequence>
<evidence type="ECO:0000313" key="2">
    <source>
        <dbReference type="EMBL" id="EGC43167.1"/>
    </source>
</evidence>
<organism evidence="3">
    <name type="scientific">Ajellomyces capsulatus (strain H88)</name>
    <name type="common">Darling's disease fungus</name>
    <name type="synonym">Histoplasma capsulatum</name>
    <dbReference type="NCBI Taxonomy" id="544711"/>
    <lineage>
        <taxon>Eukaryota</taxon>
        <taxon>Fungi</taxon>
        <taxon>Dikarya</taxon>
        <taxon>Ascomycota</taxon>
        <taxon>Pezizomycotina</taxon>
        <taxon>Eurotiomycetes</taxon>
        <taxon>Eurotiomycetidae</taxon>
        <taxon>Onygenales</taxon>
        <taxon>Ajellomycetaceae</taxon>
        <taxon>Histoplasma</taxon>
    </lineage>
</organism>
<dbReference type="OrthoDB" id="10330283at2759"/>
<reference evidence="3" key="1">
    <citation type="submission" date="2008-07" db="EMBL/GenBank/DDBJ databases">
        <title>Annotation of Ajellomyces capsulatus strain H88.</title>
        <authorList>
            <person name="Champion M."/>
            <person name="Cuomo C."/>
            <person name="Ma L.-J."/>
            <person name="Henn M.R."/>
            <person name="Sil A."/>
            <person name="Goldman B."/>
            <person name="Young S.K."/>
            <person name="Kodira C.D."/>
            <person name="Zeng Q."/>
            <person name="Koehrsen M."/>
            <person name="Alvarado L."/>
            <person name="Berlin A."/>
            <person name="Borenstein D."/>
            <person name="Chen Z."/>
            <person name="Engels R."/>
            <person name="Freedman E."/>
            <person name="Gellesch M."/>
            <person name="Goldberg J."/>
            <person name="Griggs A."/>
            <person name="Gujja S."/>
            <person name="Heiman D."/>
            <person name="Hepburn T."/>
            <person name="Howarth C."/>
            <person name="Jen D."/>
            <person name="Larson L."/>
            <person name="Lewis B."/>
            <person name="Mehta T."/>
            <person name="Park D."/>
            <person name="Pearson M."/>
            <person name="Roberts A."/>
            <person name="Saif S."/>
            <person name="Shea T."/>
            <person name="Shenoy N."/>
            <person name="Sisk P."/>
            <person name="Stolte C."/>
            <person name="Sykes S."/>
            <person name="Walk T."/>
            <person name="White J."/>
            <person name="Yandava C."/>
            <person name="Klein B."/>
            <person name="McEwen J.G."/>
            <person name="Puccia R."/>
            <person name="Goldman G.H."/>
            <person name="Felipe M.S."/>
            <person name="Nino-Vega G."/>
            <person name="San-Blas G."/>
            <person name="Taylor J."/>
            <person name="Mendoza L."/>
            <person name="Galagan J."/>
            <person name="Nusbaum C."/>
            <person name="Birren B."/>
        </authorList>
    </citation>
    <scope>NUCLEOTIDE SEQUENCE [LARGE SCALE GENOMIC DNA]</scope>
    <source>
        <strain evidence="3">H88</strain>
    </source>
</reference>
<evidence type="ECO:0000256" key="1">
    <source>
        <dbReference type="SAM" id="MobiDB-lite"/>
    </source>
</evidence>
<dbReference type="AlphaFoldDB" id="F0UC67"/>